<evidence type="ECO:0000313" key="11">
    <source>
        <dbReference type="Proteomes" id="UP000028042"/>
    </source>
</evidence>
<feature type="transmembrane region" description="Helical" evidence="8">
    <location>
        <begin position="35"/>
        <end position="56"/>
    </location>
</feature>
<reference evidence="10" key="2">
    <citation type="submission" date="2015-10" db="EMBL/GenBank/DDBJ databases">
        <title>Improved Draft Genome Sequence of Clostridium pasteurianum Strain ATCC 6013 (DSM 525) Using a Hybrid Next-Generation Sequencing Approach.</title>
        <authorList>
            <person name="Pyne M.E."/>
            <person name="Utturkar S.M."/>
            <person name="Brown S.D."/>
            <person name="Moo-Young M."/>
            <person name="Chung D.A."/>
            <person name="Chou P.C."/>
        </authorList>
    </citation>
    <scope>NUCLEOTIDE SEQUENCE</scope>
    <source>
        <strain evidence="10">ATCC 6013</strain>
    </source>
</reference>
<evidence type="ECO:0000256" key="4">
    <source>
        <dbReference type="ARBA" id="ARBA00022544"/>
    </source>
</evidence>
<evidence type="ECO:0000313" key="12">
    <source>
        <dbReference type="Proteomes" id="UP000030905"/>
    </source>
</evidence>
<dbReference type="EMBL" id="CP009268">
    <property type="protein sequence ID" value="AJA50712.1"/>
    <property type="molecule type" value="Genomic_DNA"/>
</dbReference>
<keyword evidence="6 8" id="KW-1133">Transmembrane helix</keyword>
<feature type="transmembrane region" description="Helical" evidence="8">
    <location>
        <begin position="110"/>
        <end position="130"/>
    </location>
</feature>
<evidence type="ECO:0000256" key="7">
    <source>
        <dbReference type="ARBA" id="ARBA00023136"/>
    </source>
</evidence>
<evidence type="ECO:0000256" key="3">
    <source>
        <dbReference type="ARBA" id="ARBA00022448"/>
    </source>
</evidence>
<dbReference type="PATRIC" id="fig|1262449.3.peg.525"/>
<comment type="similarity">
    <text evidence="2">Belongs to the amino acid-polyamine-organocation (APC) superfamily. Spore germination protein (SGP) (TC 2.A.3.9) family.</text>
</comment>
<evidence type="ECO:0000256" key="1">
    <source>
        <dbReference type="ARBA" id="ARBA00004141"/>
    </source>
</evidence>
<evidence type="ECO:0000256" key="2">
    <source>
        <dbReference type="ARBA" id="ARBA00007998"/>
    </source>
</evidence>
<keyword evidence="4" id="KW-0309">Germination</keyword>
<feature type="transmembrane region" description="Helical" evidence="8">
    <location>
        <begin position="7"/>
        <end position="29"/>
    </location>
</feature>
<feature type="transmembrane region" description="Helical" evidence="8">
    <location>
        <begin position="302"/>
        <end position="320"/>
    </location>
</feature>
<name>A0A0H3J072_CLOPA</name>
<dbReference type="GeneID" id="93072846"/>
<organism evidence="9 12">
    <name type="scientific">Clostridium pasteurianum DSM 525 = ATCC 6013</name>
    <dbReference type="NCBI Taxonomy" id="1262449"/>
    <lineage>
        <taxon>Bacteria</taxon>
        <taxon>Bacillati</taxon>
        <taxon>Bacillota</taxon>
        <taxon>Clostridia</taxon>
        <taxon>Eubacteriales</taxon>
        <taxon>Clostridiaceae</taxon>
        <taxon>Clostridium</taxon>
    </lineage>
</organism>
<protein>
    <submittedName>
        <fullName evidence="9 10">Spore germination protein</fullName>
    </submittedName>
</protein>
<dbReference type="GO" id="GO:0009847">
    <property type="term" value="P:spore germination"/>
    <property type="evidence" value="ECO:0007669"/>
    <property type="project" value="InterPro"/>
</dbReference>
<dbReference type="PANTHER" id="PTHR34975:SF2">
    <property type="entry name" value="SPORE GERMINATION PROTEIN A2"/>
    <property type="match status" value="1"/>
</dbReference>
<comment type="subcellular location">
    <subcellularLocation>
        <location evidence="1">Membrane</location>
        <topology evidence="1">Multi-pass membrane protein</topology>
    </subcellularLocation>
</comment>
<feature type="transmembrane region" description="Helical" evidence="8">
    <location>
        <begin position="142"/>
        <end position="161"/>
    </location>
</feature>
<evidence type="ECO:0000256" key="5">
    <source>
        <dbReference type="ARBA" id="ARBA00022692"/>
    </source>
</evidence>
<reference evidence="9 12" key="1">
    <citation type="journal article" date="2015" name="Genome Announc.">
        <title>Complete Genome Sequence of the Nitrogen-Fixing and Solvent-Producing Clostridium pasteurianum DSM 525.</title>
        <authorList>
            <person name="Poehlein A."/>
            <person name="Grosse-Honebrink A."/>
            <person name="Zhang Y."/>
            <person name="Minton N.P."/>
            <person name="Daniel R."/>
        </authorList>
    </citation>
    <scope>NUCLEOTIDE SEQUENCE [LARGE SCALE GENOMIC DNA]</scope>
    <source>
        <strain evidence="9">DSM 525</strain>
        <strain evidence="12">DSM 525 / ATCC 6013</strain>
    </source>
</reference>
<keyword evidence="3" id="KW-0813">Transport</keyword>
<feature type="transmembrane region" description="Helical" evidence="8">
    <location>
        <begin position="268"/>
        <end position="290"/>
    </location>
</feature>
<dbReference type="KEGG" id="cpat:CLPA_c06240"/>
<sequence length="369" mass="42399">MKEKITSYEFLILMFLVPYGTASLFFMASDTKNDVWIALIFYSLVSIPIQMIYISLFNKYPNDSPVTYLPKIFGKYIGFILSILYIWFFAYDASRDLRDFIELTASFSLIRLPMYITGAVFVTAIIYNVYKGIENIGNMAQIAFLIVAFSSFCILLLAYITDPNIRIQSILPIIHSGFVSLVTSGWKLSMFPYGEFVVMTMFYPFVLQRSKLRKAVIFSSILEGLFLAVNNILFIVTLGFEFANTNDYPLLETLRWIHIGDFLNRLDIIFLVVLTLGGFFKISILIYAAALGIEQLFNFKHWGILCSILGVLILITSLIMARDNPEHLNIGWNIGLKYIFPQFVILIPLAALITHYIKLFLQKKNRNYE</sequence>
<evidence type="ECO:0000256" key="6">
    <source>
        <dbReference type="ARBA" id="ARBA00022989"/>
    </source>
</evidence>
<feature type="transmembrane region" description="Helical" evidence="8">
    <location>
        <begin position="340"/>
        <end position="361"/>
    </location>
</feature>
<dbReference type="Proteomes" id="UP000028042">
    <property type="component" value="Unassembled WGS sequence"/>
</dbReference>
<reference evidence="10 11" key="3">
    <citation type="journal article" name="Genome Announc.">
        <title>Improved Draft Genome Sequence of Clostridium pasteurianum Strain ATCC 6013 (DSM 525) Using a Hybrid Next-Generation Sequencing Approach.</title>
        <authorList>
            <person name="Pyne M.E."/>
            <person name="Utturkar S."/>
            <person name="Brown S.D."/>
            <person name="Moo-Young M."/>
            <person name="Chung D.A."/>
            <person name="Chou C.P."/>
        </authorList>
    </citation>
    <scope>NUCLEOTIDE SEQUENCE [LARGE SCALE GENOMIC DNA]</scope>
    <source>
        <strain evidence="10 11">ATCC 6013</strain>
    </source>
</reference>
<dbReference type="Pfam" id="PF03845">
    <property type="entry name" value="Spore_permease"/>
    <property type="match status" value="1"/>
</dbReference>
<dbReference type="InterPro" id="IPR004761">
    <property type="entry name" value="Spore_GerAB"/>
</dbReference>
<dbReference type="AlphaFoldDB" id="A0A0H3J072"/>
<feature type="transmembrane region" description="Helical" evidence="8">
    <location>
        <begin position="215"/>
        <end position="240"/>
    </location>
</feature>
<proteinExistence type="inferred from homology"/>
<accession>A0A0H3J072</accession>
<keyword evidence="12" id="KW-1185">Reference proteome</keyword>
<evidence type="ECO:0000313" key="10">
    <source>
        <dbReference type="EMBL" id="KRU13277.1"/>
    </source>
</evidence>
<dbReference type="GO" id="GO:0016020">
    <property type="term" value="C:membrane"/>
    <property type="evidence" value="ECO:0007669"/>
    <property type="project" value="UniProtKB-SubCell"/>
</dbReference>
<dbReference type="NCBIfam" id="TIGR00912">
    <property type="entry name" value="2A0309"/>
    <property type="match status" value="1"/>
</dbReference>
<feature type="transmembrane region" description="Helical" evidence="8">
    <location>
        <begin position="68"/>
        <end position="90"/>
    </location>
</feature>
<dbReference type="RefSeq" id="WP_004455367.1">
    <property type="nucleotide sequence ID" value="NZ_ANZB01000001.1"/>
</dbReference>
<gene>
    <name evidence="9" type="primary">gerKB1</name>
    <name evidence="9" type="ORF">CLPA_c06240</name>
    <name evidence="10" type="ORF">CP6013_02525</name>
</gene>
<dbReference type="eggNOG" id="COG3949">
    <property type="taxonomic scope" value="Bacteria"/>
</dbReference>
<keyword evidence="5 8" id="KW-0812">Transmembrane</keyword>
<dbReference type="Proteomes" id="UP000030905">
    <property type="component" value="Chromosome"/>
</dbReference>
<evidence type="ECO:0000256" key="8">
    <source>
        <dbReference type="SAM" id="Phobius"/>
    </source>
</evidence>
<keyword evidence="7 8" id="KW-0472">Membrane</keyword>
<evidence type="ECO:0000313" key="9">
    <source>
        <dbReference type="EMBL" id="AJA50712.1"/>
    </source>
</evidence>
<dbReference type="PANTHER" id="PTHR34975">
    <property type="entry name" value="SPORE GERMINATION PROTEIN A2"/>
    <property type="match status" value="1"/>
</dbReference>
<dbReference type="KEGG" id="cpae:CPAST_c06240"/>
<dbReference type="EMBL" id="JPGY02000001">
    <property type="protein sequence ID" value="KRU13277.1"/>
    <property type="molecule type" value="Genomic_DNA"/>
</dbReference>